<evidence type="ECO:0000313" key="3">
    <source>
        <dbReference type="Proteomes" id="UP000694388"/>
    </source>
</evidence>
<protein>
    <submittedName>
        <fullName evidence="2">Uncharacterized protein</fullName>
    </submittedName>
</protein>
<dbReference type="Proteomes" id="UP000694388">
    <property type="component" value="Unplaced"/>
</dbReference>
<feature type="compositionally biased region" description="Low complexity" evidence="1">
    <location>
        <begin position="82"/>
        <end position="100"/>
    </location>
</feature>
<sequence>MTAWPDMHVLCFLRQLCTPANTPATPPNFPDALAMFSRLCTSDAGGSYAVSPVGPVPMSPHGSCASFWPPSPPEGSMHWVNPTSTWPPTSQQPSTHQTPPVALAADGKR</sequence>
<evidence type="ECO:0000256" key="1">
    <source>
        <dbReference type="SAM" id="MobiDB-lite"/>
    </source>
</evidence>
<accession>A0A8C4RAQ9</accession>
<dbReference type="PANTHER" id="PTHR31993:SF4">
    <property type="entry name" value="UBA-LIKE DOMAIN-CONTAINING PROTEIN"/>
    <property type="match status" value="1"/>
</dbReference>
<keyword evidence="3" id="KW-1185">Reference proteome</keyword>
<dbReference type="AlphaFoldDB" id="A0A8C4RAQ9"/>
<organism evidence="2 3">
    <name type="scientific">Eptatretus burgeri</name>
    <name type="common">Inshore hagfish</name>
    <dbReference type="NCBI Taxonomy" id="7764"/>
    <lineage>
        <taxon>Eukaryota</taxon>
        <taxon>Metazoa</taxon>
        <taxon>Chordata</taxon>
        <taxon>Craniata</taxon>
        <taxon>Vertebrata</taxon>
        <taxon>Cyclostomata</taxon>
        <taxon>Myxini</taxon>
        <taxon>Myxiniformes</taxon>
        <taxon>Myxinidae</taxon>
        <taxon>Eptatretinae</taxon>
        <taxon>Eptatretus</taxon>
    </lineage>
</organism>
<name>A0A8C4RAQ9_EPTBU</name>
<dbReference type="InterPro" id="IPR039310">
    <property type="entry name" value="UBALD1/2"/>
</dbReference>
<evidence type="ECO:0000313" key="2">
    <source>
        <dbReference type="Ensembl" id="ENSEBUP00000027592.1"/>
    </source>
</evidence>
<feature type="region of interest" description="Disordered" evidence="1">
    <location>
        <begin position="76"/>
        <end position="109"/>
    </location>
</feature>
<dbReference type="PANTHER" id="PTHR31993">
    <property type="entry name" value="UBA-LIKE DOMAIN-CONTAINING PROTEIN 2"/>
    <property type="match status" value="1"/>
</dbReference>
<dbReference type="OMA" id="GSCASFW"/>
<reference evidence="2" key="1">
    <citation type="submission" date="2025-08" db="UniProtKB">
        <authorList>
            <consortium name="Ensembl"/>
        </authorList>
    </citation>
    <scope>IDENTIFICATION</scope>
</reference>
<dbReference type="Ensembl" id="ENSEBUT00000028167.1">
    <property type="protein sequence ID" value="ENSEBUP00000027592.1"/>
    <property type="gene ID" value="ENSEBUG00000016891.1"/>
</dbReference>
<reference evidence="2" key="2">
    <citation type="submission" date="2025-09" db="UniProtKB">
        <authorList>
            <consortium name="Ensembl"/>
        </authorList>
    </citation>
    <scope>IDENTIFICATION</scope>
</reference>
<proteinExistence type="predicted"/>